<proteinExistence type="predicted"/>
<keyword evidence="3" id="KW-1185">Reference proteome</keyword>
<feature type="signal peptide" evidence="1">
    <location>
        <begin position="1"/>
        <end position="19"/>
    </location>
</feature>
<reference evidence="2 3" key="1">
    <citation type="submission" date="2016-10" db="EMBL/GenBank/DDBJ databases">
        <authorList>
            <person name="de Groot N.N."/>
        </authorList>
    </citation>
    <scope>NUCLEOTIDE SEQUENCE [LARGE SCALE GENOMIC DNA]</scope>
    <source>
        <strain evidence="2 3">DSM 17794</strain>
    </source>
</reference>
<evidence type="ECO:0000313" key="2">
    <source>
        <dbReference type="EMBL" id="SFN33409.1"/>
    </source>
</evidence>
<keyword evidence="1" id="KW-0732">Signal</keyword>
<dbReference type="OrthoDB" id="598336at2"/>
<dbReference type="InterPro" id="IPR025514">
    <property type="entry name" value="DUF4402"/>
</dbReference>
<protein>
    <recommendedName>
        <fullName evidence="4">DUF4402 domain-containing protein</fullName>
    </recommendedName>
</protein>
<evidence type="ECO:0000256" key="1">
    <source>
        <dbReference type="SAM" id="SignalP"/>
    </source>
</evidence>
<evidence type="ECO:0008006" key="4">
    <source>
        <dbReference type="Google" id="ProtNLM"/>
    </source>
</evidence>
<organism evidence="2 3">
    <name type="scientific">Salegentibacter flavus</name>
    <dbReference type="NCBI Taxonomy" id="287099"/>
    <lineage>
        <taxon>Bacteria</taxon>
        <taxon>Pseudomonadati</taxon>
        <taxon>Bacteroidota</taxon>
        <taxon>Flavobacteriia</taxon>
        <taxon>Flavobacteriales</taxon>
        <taxon>Flavobacteriaceae</taxon>
        <taxon>Salegentibacter</taxon>
    </lineage>
</organism>
<feature type="chain" id="PRO_5011453465" description="DUF4402 domain-containing protein" evidence="1">
    <location>
        <begin position="20"/>
        <end position="161"/>
    </location>
</feature>
<dbReference type="Proteomes" id="UP000199153">
    <property type="component" value="Unassembled WGS sequence"/>
</dbReference>
<gene>
    <name evidence="2" type="ORF">SAMN05660413_00551</name>
</gene>
<dbReference type="Pfam" id="PF14352">
    <property type="entry name" value="DUF4402"/>
    <property type="match status" value="1"/>
</dbReference>
<sequence>MKKITFILLAFIISGSAFAQNSVKGTAVVKAEIVQPLTISSESALDFGTIAAPVAVTDVELTTGNVRNMPTGMAIPGNINTTVPTFTVTKEAGLTYKVVTGSTNLTLTGEPDMVIKDITTNLTDLTGATADSFKVGATITVNENQGPGAYEGQVSVTVSYE</sequence>
<dbReference type="STRING" id="287099.SAMN05660413_00551"/>
<accession>A0A1I4Y779</accession>
<dbReference type="RefSeq" id="WP_093405577.1">
    <property type="nucleotide sequence ID" value="NZ_FOVL01000002.1"/>
</dbReference>
<dbReference type="AlphaFoldDB" id="A0A1I4Y779"/>
<dbReference type="EMBL" id="FOVL01000002">
    <property type="protein sequence ID" value="SFN33409.1"/>
    <property type="molecule type" value="Genomic_DNA"/>
</dbReference>
<evidence type="ECO:0000313" key="3">
    <source>
        <dbReference type="Proteomes" id="UP000199153"/>
    </source>
</evidence>
<name>A0A1I4Y779_9FLAO</name>